<evidence type="ECO:0000313" key="2">
    <source>
        <dbReference type="EMBL" id="GIY33076.1"/>
    </source>
</evidence>
<dbReference type="Proteomes" id="UP001054837">
    <property type="component" value="Unassembled WGS sequence"/>
</dbReference>
<keyword evidence="3" id="KW-1185">Reference proteome</keyword>
<organism evidence="2 3">
    <name type="scientific">Caerostris darwini</name>
    <dbReference type="NCBI Taxonomy" id="1538125"/>
    <lineage>
        <taxon>Eukaryota</taxon>
        <taxon>Metazoa</taxon>
        <taxon>Ecdysozoa</taxon>
        <taxon>Arthropoda</taxon>
        <taxon>Chelicerata</taxon>
        <taxon>Arachnida</taxon>
        <taxon>Araneae</taxon>
        <taxon>Araneomorphae</taxon>
        <taxon>Entelegynae</taxon>
        <taxon>Araneoidea</taxon>
        <taxon>Araneidae</taxon>
        <taxon>Caerostris</taxon>
    </lineage>
</organism>
<name>A0AAV4SIQ7_9ARAC</name>
<accession>A0AAV4SIQ7</accession>
<dbReference type="AlphaFoldDB" id="A0AAV4SIQ7"/>
<reference evidence="2 3" key="1">
    <citation type="submission" date="2021-06" db="EMBL/GenBank/DDBJ databases">
        <title>Caerostris darwini draft genome.</title>
        <authorList>
            <person name="Kono N."/>
            <person name="Arakawa K."/>
        </authorList>
    </citation>
    <scope>NUCLEOTIDE SEQUENCE [LARGE SCALE GENOMIC DNA]</scope>
</reference>
<proteinExistence type="predicted"/>
<gene>
    <name evidence="2" type="primary">5HTR_3</name>
    <name evidence="2" type="ORF">CDAR_127341</name>
</gene>
<comment type="caution">
    <text evidence="2">The sequence shown here is derived from an EMBL/GenBank/DDBJ whole genome shotgun (WGS) entry which is preliminary data.</text>
</comment>
<protein>
    <submittedName>
        <fullName evidence="2">5-hydroxytryptamine receptor</fullName>
    </submittedName>
</protein>
<sequence length="105" mass="12239">MFFPRTEGVFFSRCLLSQDMGYQIFATCATFYAPLVIILILYWRIYLVARGRIRRRPVRPAALLPLVSQGVTSFNESLKTVSFFAAVPYRVNFKERLLHNLVQFL</sequence>
<evidence type="ECO:0000256" key="1">
    <source>
        <dbReference type="SAM" id="Phobius"/>
    </source>
</evidence>
<keyword evidence="1" id="KW-0812">Transmembrane</keyword>
<dbReference type="EMBL" id="BPLQ01007898">
    <property type="protein sequence ID" value="GIY33076.1"/>
    <property type="molecule type" value="Genomic_DNA"/>
</dbReference>
<feature type="transmembrane region" description="Helical" evidence="1">
    <location>
        <begin position="20"/>
        <end position="46"/>
    </location>
</feature>
<dbReference type="SUPFAM" id="SSF81321">
    <property type="entry name" value="Family A G protein-coupled receptor-like"/>
    <property type="match status" value="1"/>
</dbReference>
<keyword evidence="1" id="KW-1133">Transmembrane helix</keyword>
<dbReference type="Gene3D" id="1.20.1070.10">
    <property type="entry name" value="Rhodopsin 7-helix transmembrane proteins"/>
    <property type="match status" value="1"/>
</dbReference>
<keyword evidence="2" id="KW-0675">Receptor</keyword>
<keyword evidence="1" id="KW-0472">Membrane</keyword>
<evidence type="ECO:0000313" key="3">
    <source>
        <dbReference type="Proteomes" id="UP001054837"/>
    </source>
</evidence>